<accession>A0ACC1YYI8</accession>
<evidence type="ECO:0000313" key="1">
    <source>
        <dbReference type="EMBL" id="KAJ4728263.1"/>
    </source>
</evidence>
<dbReference type="Proteomes" id="UP001164539">
    <property type="component" value="Chromosome 1"/>
</dbReference>
<dbReference type="EMBL" id="CM051394">
    <property type="protein sequence ID" value="KAJ4728263.1"/>
    <property type="molecule type" value="Genomic_DNA"/>
</dbReference>
<keyword evidence="2" id="KW-1185">Reference proteome</keyword>
<sequence length="540" mass="60648">MAKEKEESVQISRRTTRSSATAYNNNGIESAKPNVSHTPTLDDLVFGQEPISLDDLLSSFPGRRVQILELLRLLGTINSSMPPLFIYGSASTGKTSIVLQIFRRLSRPFVYTSCLSCYSPRILFESILNQLLLHKKNAVNGYSSAKRCEKPSDFVNLLREALTNVIDSLKANLGKTSTTKLKGQVNGRMIYLIFDKFELVREWDKSSSILSFLFGLCDILKMAEVGVIFISNNSLDTYHSNTGYVEPIPVHFPEYTEDDLRQIFMRNQANRKLYSSFLDVVLRPFCRITRRVDELSTAFSMLFKKYCEPLNDLGVVPNEEMKRRLFSHLQPHVAPSLNERFRIASQPSLDCEVNQETRRKGSARKSGASGDLDEIDFHMSTSAKYLLISAFLASRNPATLDASLFDSTGGSDSRKRKRKASEKSIEQKEAAEQELLMKGPGTFSLERLLAIFQCITSVAEDLLGEEEEGNDKLGVELGSNTLMSDVLLQLTSLCNSNFIIKGGSCPLEGSTRYRSTVSEDLSLKVARSVKFPLSKYLYRR</sequence>
<evidence type="ECO:0000313" key="2">
    <source>
        <dbReference type="Proteomes" id="UP001164539"/>
    </source>
</evidence>
<protein>
    <submittedName>
        <fullName evidence="1">Origin recognition complex, subunit 5</fullName>
    </submittedName>
</protein>
<organism evidence="1 2">
    <name type="scientific">Melia azedarach</name>
    <name type="common">Chinaberry tree</name>
    <dbReference type="NCBI Taxonomy" id="155640"/>
    <lineage>
        <taxon>Eukaryota</taxon>
        <taxon>Viridiplantae</taxon>
        <taxon>Streptophyta</taxon>
        <taxon>Embryophyta</taxon>
        <taxon>Tracheophyta</taxon>
        <taxon>Spermatophyta</taxon>
        <taxon>Magnoliopsida</taxon>
        <taxon>eudicotyledons</taxon>
        <taxon>Gunneridae</taxon>
        <taxon>Pentapetalae</taxon>
        <taxon>rosids</taxon>
        <taxon>malvids</taxon>
        <taxon>Sapindales</taxon>
        <taxon>Meliaceae</taxon>
        <taxon>Melia</taxon>
    </lineage>
</organism>
<name>A0ACC1YYI8_MELAZ</name>
<gene>
    <name evidence="1" type="ORF">OWV82_001230</name>
</gene>
<reference evidence="1 2" key="1">
    <citation type="journal article" date="2023" name="Science">
        <title>Complex scaffold remodeling in plant triterpene biosynthesis.</title>
        <authorList>
            <person name="De La Pena R."/>
            <person name="Hodgson H."/>
            <person name="Liu J.C."/>
            <person name="Stephenson M.J."/>
            <person name="Martin A.C."/>
            <person name="Owen C."/>
            <person name="Harkess A."/>
            <person name="Leebens-Mack J."/>
            <person name="Jimenez L.E."/>
            <person name="Osbourn A."/>
            <person name="Sattely E.S."/>
        </authorList>
    </citation>
    <scope>NUCLEOTIDE SEQUENCE [LARGE SCALE GENOMIC DNA]</scope>
    <source>
        <strain evidence="2">cv. JPN11</strain>
        <tissue evidence="1">Leaf</tissue>
    </source>
</reference>
<comment type="caution">
    <text evidence="1">The sequence shown here is derived from an EMBL/GenBank/DDBJ whole genome shotgun (WGS) entry which is preliminary data.</text>
</comment>
<proteinExistence type="predicted"/>